<dbReference type="Pfam" id="PF02826">
    <property type="entry name" value="2-Hacid_dh_C"/>
    <property type="match status" value="1"/>
</dbReference>
<gene>
    <name evidence="14" type="ORF">PG2T_12930</name>
</gene>
<evidence type="ECO:0000256" key="7">
    <source>
        <dbReference type="ARBA" id="ARBA00023002"/>
    </source>
</evidence>
<dbReference type="GO" id="GO:0004617">
    <property type="term" value="F:phosphoglycerate dehydrogenase activity"/>
    <property type="evidence" value="ECO:0007669"/>
    <property type="project" value="UniProtKB-EC"/>
</dbReference>
<keyword evidence="8" id="KW-0520">NAD</keyword>
<evidence type="ECO:0000256" key="6">
    <source>
        <dbReference type="ARBA" id="ARBA00021582"/>
    </source>
</evidence>
<evidence type="ECO:0000256" key="12">
    <source>
        <dbReference type="RuleBase" id="RU003719"/>
    </source>
</evidence>
<sequence length="388" mass="40819">MYRVLALNNISKVGLSRLPADRFQTGKDLADPDVILLRSADLHSMDLPASLLAVGRAGAGVNNIPVAALSARGIPVFNTPGANANAVKELVIAGLLLAARNICQAWAYTQALEGDTQTVEHAVEAGKKQFAGFELPGRTLGVVGLGAIGRQVANAALALGMKVVGYDPGITVEGAWLLSSQVERAASVEAVFSRADFITFHVPLNDHTRGLANADTLRLARPGLTVLNFARAGIVDTDAVAAALETGQVHYYVSDFPKPGLIGHPRVIALPHLGASTAEAEENCAVMVADQVRDYIENGNITNAVNFPWVVMPRAEGAVRLSVVNANVPNMVGQITTALAEAKLNIVDMINKSKGELAYTLVDVDRPLPAELLAKIRAIAGVLAVRCP</sequence>
<dbReference type="SUPFAM" id="SSF52283">
    <property type="entry name" value="Formate/glycerate dehydrogenase catalytic domain-like"/>
    <property type="match status" value="1"/>
</dbReference>
<dbReference type="OrthoDB" id="9805416at2"/>
<dbReference type="KEGG" id="gbi:PG2T_12930"/>
<dbReference type="Gene3D" id="3.40.50.720">
    <property type="entry name" value="NAD(P)-binding Rossmann-like Domain"/>
    <property type="match status" value="2"/>
</dbReference>
<evidence type="ECO:0000256" key="9">
    <source>
        <dbReference type="ARBA" id="ARBA00030455"/>
    </source>
</evidence>
<dbReference type="PANTHER" id="PTHR42938:SF47">
    <property type="entry name" value="HYDROXYPYRUVATE REDUCTASE"/>
    <property type="match status" value="1"/>
</dbReference>
<dbReference type="GO" id="GO:0051287">
    <property type="term" value="F:NAD binding"/>
    <property type="evidence" value="ECO:0007669"/>
    <property type="project" value="InterPro"/>
</dbReference>
<dbReference type="InterPro" id="IPR006139">
    <property type="entry name" value="D-isomer_2_OHA_DH_cat_dom"/>
</dbReference>
<dbReference type="SUPFAM" id="SSF55021">
    <property type="entry name" value="ACT-like"/>
    <property type="match status" value="1"/>
</dbReference>
<comment type="pathway">
    <text evidence="2">Amino-acid biosynthesis; L-serine biosynthesis; L-serine from 3-phospho-D-glycerate: step 1/3.</text>
</comment>
<dbReference type="PROSITE" id="PS00670">
    <property type="entry name" value="D_2_HYDROXYACID_DH_2"/>
    <property type="match status" value="1"/>
</dbReference>
<comment type="catalytic activity">
    <reaction evidence="10">
        <text>(R)-2-hydroxyglutarate + NAD(+) = 2-oxoglutarate + NADH + H(+)</text>
        <dbReference type="Rhea" id="RHEA:49612"/>
        <dbReference type="ChEBI" id="CHEBI:15378"/>
        <dbReference type="ChEBI" id="CHEBI:15801"/>
        <dbReference type="ChEBI" id="CHEBI:16810"/>
        <dbReference type="ChEBI" id="CHEBI:57540"/>
        <dbReference type="ChEBI" id="CHEBI:57945"/>
        <dbReference type="EC" id="1.1.1.399"/>
    </reaction>
</comment>
<dbReference type="Pfam" id="PF00389">
    <property type="entry name" value="2-Hacid_dh"/>
    <property type="match status" value="1"/>
</dbReference>
<dbReference type="Gene3D" id="3.30.70.260">
    <property type="match status" value="1"/>
</dbReference>
<dbReference type="InterPro" id="IPR036291">
    <property type="entry name" value="NAD(P)-bd_dom_sf"/>
</dbReference>
<evidence type="ECO:0000256" key="4">
    <source>
        <dbReference type="ARBA" id="ARBA00013001"/>
    </source>
</evidence>
<feature type="domain" description="ACT" evidence="13">
    <location>
        <begin position="320"/>
        <end position="388"/>
    </location>
</feature>
<dbReference type="InterPro" id="IPR029752">
    <property type="entry name" value="D-isomer_DH_CS1"/>
</dbReference>
<dbReference type="EMBL" id="CP014671">
    <property type="protein sequence ID" value="ANX04988.1"/>
    <property type="molecule type" value="Genomic_DNA"/>
</dbReference>
<comment type="similarity">
    <text evidence="3 12">Belongs to the D-isomer specific 2-hydroxyacid dehydrogenase family.</text>
</comment>
<reference evidence="15" key="1">
    <citation type="submission" date="2016-03" db="EMBL/GenBank/DDBJ databases">
        <title>Complete genome sequence of Solimmundus cernigliae, representing a novel lineage of polycyclic aromatic hydrocarbon degraders within the Gammaproteobacteria.</title>
        <authorList>
            <person name="Singleton D.R."/>
            <person name="Dickey A.N."/>
            <person name="Scholl E.H."/>
            <person name="Wright F.A."/>
            <person name="Aitken M.D."/>
        </authorList>
    </citation>
    <scope>NUCLEOTIDE SEQUENCE [LARGE SCALE GENOMIC DNA]</scope>
    <source>
        <strain evidence="15">TR3.2</strain>
    </source>
</reference>
<dbReference type="PROSITE" id="PS00065">
    <property type="entry name" value="D_2_HYDROXYACID_DH_1"/>
    <property type="match status" value="1"/>
</dbReference>
<evidence type="ECO:0000256" key="2">
    <source>
        <dbReference type="ARBA" id="ARBA00005216"/>
    </source>
</evidence>
<dbReference type="InParanoid" id="A0A1B1YWB5"/>
<dbReference type="PROSITE" id="PS51671">
    <property type="entry name" value="ACT"/>
    <property type="match status" value="1"/>
</dbReference>
<dbReference type="PANTHER" id="PTHR42938">
    <property type="entry name" value="FORMATE DEHYDROGENASE 1"/>
    <property type="match status" value="1"/>
</dbReference>
<dbReference type="SUPFAM" id="SSF51735">
    <property type="entry name" value="NAD(P)-binding Rossmann-fold domains"/>
    <property type="match status" value="1"/>
</dbReference>
<comment type="catalytic activity">
    <reaction evidence="11">
        <text>(2R)-3-phosphoglycerate + NAD(+) = 3-phosphooxypyruvate + NADH + H(+)</text>
        <dbReference type="Rhea" id="RHEA:12641"/>
        <dbReference type="ChEBI" id="CHEBI:15378"/>
        <dbReference type="ChEBI" id="CHEBI:18110"/>
        <dbReference type="ChEBI" id="CHEBI:57540"/>
        <dbReference type="ChEBI" id="CHEBI:57945"/>
        <dbReference type="ChEBI" id="CHEBI:58272"/>
        <dbReference type="EC" id="1.1.1.95"/>
    </reaction>
</comment>
<evidence type="ECO:0000313" key="14">
    <source>
        <dbReference type="EMBL" id="ANX04988.1"/>
    </source>
</evidence>
<dbReference type="InterPro" id="IPR029753">
    <property type="entry name" value="D-isomer_DH_CS"/>
</dbReference>
<dbReference type="FunCoup" id="A0A1B1YWB5">
    <property type="interactions" value="466"/>
</dbReference>
<evidence type="ECO:0000256" key="8">
    <source>
        <dbReference type="ARBA" id="ARBA00023027"/>
    </source>
</evidence>
<dbReference type="InterPro" id="IPR006140">
    <property type="entry name" value="D-isomer_DH_NAD-bd"/>
</dbReference>
<dbReference type="UniPathway" id="UPA00135">
    <property type="reaction ID" value="UER00196"/>
</dbReference>
<protein>
    <recommendedName>
        <fullName evidence="6">D-3-phosphoglycerate dehydrogenase</fullName>
        <ecNumber evidence="4">1.1.1.399</ecNumber>
        <ecNumber evidence="5">1.1.1.95</ecNumber>
    </recommendedName>
    <alternativeName>
        <fullName evidence="9">2-oxoglutarate reductase</fullName>
    </alternativeName>
</protein>
<evidence type="ECO:0000256" key="3">
    <source>
        <dbReference type="ARBA" id="ARBA00005854"/>
    </source>
</evidence>
<dbReference type="InterPro" id="IPR002912">
    <property type="entry name" value="ACT_dom"/>
</dbReference>
<dbReference type="EC" id="1.1.1.95" evidence="5"/>
<evidence type="ECO:0000256" key="10">
    <source>
        <dbReference type="ARBA" id="ARBA00048126"/>
    </source>
</evidence>
<organism evidence="14 15">
    <name type="scientific">Immundisolibacter cernigliae</name>
    <dbReference type="NCBI Taxonomy" id="1810504"/>
    <lineage>
        <taxon>Bacteria</taxon>
        <taxon>Pseudomonadati</taxon>
        <taxon>Pseudomonadota</taxon>
        <taxon>Gammaproteobacteria</taxon>
        <taxon>Immundisolibacterales</taxon>
        <taxon>Immundisolibacteraceae</taxon>
        <taxon>Immundisolibacter</taxon>
    </lineage>
</organism>
<dbReference type="STRING" id="1810504.PG2T_12930"/>
<dbReference type="InterPro" id="IPR045865">
    <property type="entry name" value="ACT-like_dom_sf"/>
</dbReference>
<comment type="function">
    <text evidence="1">Catalyzes the reversible oxidation of 3-phospho-D-glycerate to 3-phosphonooxypyruvate, the first step of the phosphorylated L-serine biosynthesis pathway. Also catalyzes the reversible oxidation of 2-hydroxyglutarate to 2-oxoglutarate.</text>
</comment>
<dbReference type="AlphaFoldDB" id="A0A1B1YWB5"/>
<evidence type="ECO:0000259" key="13">
    <source>
        <dbReference type="PROSITE" id="PS51671"/>
    </source>
</evidence>
<name>A0A1B1YWB5_9GAMM</name>
<dbReference type="Proteomes" id="UP000092952">
    <property type="component" value="Chromosome"/>
</dbReference>
<evidence type="ECO:0000256" key="1">
    <source>
        <dbReference type="ARBA" id="ARBA00003800"/>
    </source>
</evidence>
<dbReference type="CDD" id="cd12174">
    <property type="entry name" value="PGDH_like_3"/>
    <property type="match status" value="1"/>
</dbReference>
<proteinExistence type="inferred from homology"/>
<accession>A0A1B1YWB5</accession>
<dbReference type="EC" id="1.1.1.399" evidence="4"/>
<evidence type="ECO:0000256" key="5">
    <source>
        <dbReference type="ARBA" id="ARBA00013143"/>
    </source>
</evidence>
<dbReference type="RefSeq" id="WP_068806289.1">
    <property type="nucleotide sequence ID" value="NZ_CP014671.1"/>
</dbReference>
<dbReference type="CDD" id="cd04901">
    <property type="entry name" value="ACT_3PGDH"/>
    <property type="match status" value="1"/>
</dbReference>
<keyword evidence="7 12" id="KW-0560">Oxidoreductase</keyword>
<evidence type="ECO:0000313" key="15">
    <source>
        <dbReference type="Proteomes" id="UP000092952"/>
    </source>
</evidence>
<evidence type="ECO:0000256" key="11">
    <source>
        <dbReference type="ARBA" id="ARBA00048731"/>
    </source>
</evidence>
<keyword evidence="15" id="KW-1185">Reference proteome</keyword>